<feature type="transmembrane region" description="Helical" evidence="1">
    <location>
        <begin position="132"/>
        <end position="150"/>
    </location>
</feature>
<keyword evidence="1" id="KW-0812">Transmembrane</keyword>
<sequence>MSDSSSDTSFLVPDDAVTIERWIIEEVVDGLLYGVEVLLTIRQGLSNSLARRLLFIATLSMFLGSSITVIARTVYYVVQIQQLGDSSYNPLPTMTAWNIAHVVASKIIYFLGDLIVVWRAWILYESRIIKSFLSACVLLSLATSILNVVISVRDVQANSFSSLIFTNLIATILIGYKAWVYRHFIKSHLGTFNTRTQVEQVLILLVESGLVYCAIWVLDLVLVSILSTANSASEYLAVLFPHLETIYPNTIILLTALQKNPLRNDSSRQSVHFPTYPFRHSTRNIN</sequence>
<protein>
    <submittedName>
        <fullName evidence="2">Uncharacterized protein</fullName>
    </submittedName>
</protein>
<feature type="transmembrane region" description="Helical" evidence="1">
    <location>
        <begin position="98"/>
        <end position="120"/>
    </location>
</feature>
<feature type="transmembrane region" description="Helical" evidence="1">
    <location>
        <begin position="53"/>
        <end position="78"/>
    </location>
</feature>
<gene>
    <name evidence="2" type="ORF">K435DRAFT_805570</name>
</gene>
<reference evidence="2 3" key="1">
    <citation type="journal article" date="2019" name="Nat. Ecol. Evol.">
        <title>Megaphylogeny resolves global patterns of mushroom evolution.</title>
        <authorList>
            <person name="Varga T."/>
            <person name="Krizsan K."/>
            <person name="Foldi C."/>
            <person name="Dima B."/>
            <person name="Sanchez-Garcia M."/>
            <person name="Sanchez-Ramirez S."/>
            <person name="Szollosi G.J."/>
            <person name="Szarkandi J.G."/>
            <person name="Papp V."/>
            <person name="Albert L."/>
            <person name="Andreopoulos W."/>
            <person name="Angelini C."/>
            <person name="Antonin V."/>
            <person name="Barry K.W."/>
            <person name="Bougher N.L."/>
            <person name="Buchanan P."/>
            <person name="Buyck B."/>
            <person name="Bense V."/>
            <person name="Catcheside P."/>
            <person name="Chovatia M."/>
            <person name="Cooper J."/>
            <person name="Damon W."/>
            <person name="Desjardin D."/>
            <person name="Finy P."/>
            <person name="Geml J."/>
            <person name="Haridas S."/>
            <person name="Hughes K."/>
            <person name="Justo A."/>
            <person name="Karasinski D."/>
            <person name="Kautmanova I."/>
            <person name="Kiss B."/>
            <person name="Kocsube S."/>
            <person name="Kotiranta H."/>
            <person name="LaButti K.M."/>
            <person name="Lechner B.E."/>
            <person name="Liimatainen K."/>
            <person name="Lipzen A."/>
            <person name="Lukacs Z."/>
            <person name="Mihaltcheva S."/>
            <person name="Morgado L.N."/>
            <person name="Niskanen T."/>
            <person name="Noordeloos M.E."/>
            <person name="Ohm R.A."/>
            <person name="Ortiz-Santana B."/>
            <person name="Ovrebo C."/>
            <person name="Racz N."/>
            <person name="Riley R."/>
            <person name="Savchenko A."/>
            <person name="Shiryaev A."/>
            <person name="Soop K."/>
            <person name="Spirin V."/>
            <person name="Szebenyi C."/>
            <person name="Tomsovsky M."/>
            <person name="Tulloss R.E."/>
            <person name="Uehling J."/>
            <person name="Grigoriev I.V."/>
            <person name="Vagvolgyi C."/>
            <person name="Papp T."/>
            <person name="Martin F.M."/>
            <person name="Miettinen O."/>
            <person name="Hibbett D.S."/>
            <person name="Nagy L.G."/>
        </authorList>
    </citation>
    <scope>NUCLEOTIDE SEQUENCE [LARGE SCALE GENOMIC DNA]</scope>
    <source>
        <strain evidence="2 3">CBS 962.96</strain>
    </source>
</reference>
<dbReference type="OrthoDB" id="3174319at2759"/>
<evidence type="ECO:0000256" key="1">
    <source>
        <dbReference type="SAM" id="Phobius"/>
    </source>
</evidence>
<feature type="transmembrane region" description="Helical" evidence="1">
    <location>
        <begin position="162"/>
        <end position="180"/>
    </location>
</feature>
<dbReference type="EMBL" id="ML179526">
    <property type="protein sequence ID" value="THU85843.1"/>
    <property type="molecule type" value="Genomic_DNA"/>
</dbReference>
<organism evidence="2 3">
    <name type="scientific">Dendrothele bispora (strain CBS 962.96)</name>
    <dbReference type="NCBI Taxonomy" id="1314807"/>
    <lineage>
        <taxon>Eukaryota</taxon>
        <taxon>Fungi</taxon>
        <taxon>Dikarya</taxon>
        <taxon>Basidiomycota</taxon>
        <taxon>Agaricomycotina</taxon>
        <taxon>Agaricomycetes</taxon>
        <taxon>Agaricomycetidae</taxon>
        <taxon>Agaricales</taxon>
        <taxon>Agaricales incertae sedis</taxon>
        <taxon>Dendrothele</taxon>
    </lineage>
</organism>
<keyword evidence="3" id="KW-1185">Reference proteome</keyword>
<proteinExistence type="predicted"/>
<evidence type="ECO:0000313" key="2">
    <source>
        <dbReference type="EMBL" id="THU85843.1"/>
    </source>
</evidence>
<feature type="transmembrane region" description="Helical" evidence="1">
    <location>
        <begin position="235"/>
        <end position="257"/>
    </location>
</feature>
<keyword evidence="1" id="KW-0472">Membrane</keyword>
<feature type="transmembrane region" description="Helical" evidence="1">
    <location>
        <begin position="201"/>
        <end position="229"/>
    </location>
</feature>
<evidence type="ECO:0000313" key="3">
    <source>
        <dbReference type="Proteomes" id="UP000297245"/>
    </source>
</evidence>
<name>A0A4S8LB99_DENBC</name>
<dbReference type="AlphaFoldDB" id="A0A4S8LB99"/>
<accession>A0A4S8LB99</accession>
<keyword evidence="1" id="KW-1133">Transmembrane helix</keyword>
<dbReference type="Proteomes" id="UP000297245">
    <property type="component" value="Unassembled WGS sequence"/>
</dbReference>